<evidence type="ECO:0000313" key="2">
    <source>
        <dbReference type="Proteomes" id="UP000177870"/>
    </source>
</evidence>
<accession>A0A1D8TVZ7</accession>
<proteinExistence type="predicted"/>
<sequence>MNQQILHVTDLVIVIVAQAHNPRVVNPEFLKYSGIVADEWELARQPVYNNQLVKISYQNKLTITSQSNRIIFAESIKDKQVSQIIAPNVARKYVETLPNIEYKAVGINPIGYFSFGGDDQAVRQYYRQELLANRPWQEFGSEPMTASLNLNYTLETGRLNLNITEGQLQQPEDKQESVILFSGNVEHNLTKDTQQEKLLELQQYLAAWQTDLETYKELINTKFATAAISTAESESTNLFAVASN</sequence>
<reference evidence="2" key="1">
    <citation type="submission" date="2016-10" db="EMBL/GenBank/DDBJ databases">
        <title>Comparative genomics uncovers the prolific and rare metabolic potential of the cyanobacterial genus Moorea.</title>
        <authorList>
            <person name="Leao T."/>
            <person name="Castelao G."/>
            <person name="Korobeynikov A."/>
            <person name="Monroe E.A."/>
            <person name="Podell S."/>
            <person name="Glukhov E."/>
            <person name="Allen E."/>
            <person name="Gerwick W.H."/>
            <person name="Gerwick L."/>
        </authorList>
    </citation>
    <scope>NUCLEOTIDE SEQUENCE [LARGE SCALE GENOMIC DNA]</scope>
    <source>
        <strain evidence="2">PAL-8-15-08-1</strain>
    </source>
</reference>
<evidence type="ECO:0000313" key="1">
    <source>
        <dbReference type="EMBL" id="AOX01715.1"/>
    </source>
</evidence>
<gene>
    <name evidence="1" type="ORF">BJP34_21755</name>
</gene>
<name>A0A1D8TVZ7_9CYAN</name>
<dbReference type="KEGG" id="mpro:BJP34_21755"/>
<dbReference type="STRING" id="1458985.BJP34_21755"/>
<dbReference type="Proteomes" id="UP000177870">
    <property type="component" value="Chromosome"/>
</dbReference>
<protein>
    <submittedName>
        <fullName evidence="1">Uncharacterized protein</fullName>
    </submittedName>
</protein>
<dbReference type="AlphaFoldDB" id="A0A1D8TVZ7"/>
<dbReference type="EMBL" id="CP017599">
    <property type="protein sequence ID" value="AOX01715.1"/>
    <property type="molecule type" value="Genomic_DNA"/>
</dbReference>
<organism evidence="1 2">
    <name type="scientific">Moorena producens PAL-8-15-08-1</name>
    <dbReference type="NCBI Taxonomy" id="1458985"/>
    <lineage>
        <taxon>Bacteria</taxon>
        <taxon>Bacillati</taxon>
        <taxon>Cyanobacteriota</taxon>
        <taxon>Cyanophyceae</taxon>
        <taxon>Coleofasciculales</taxon>
        <taxon>Coleofasciculaceae</taxon>
        <taxon>Moorena</taxon>
    </lineage>
</organism>